<sequence>MASKSVIHWIGAGLTSGPGIVSLANKFGQITVWDISLDRAEALKAHIAPDAILDVRYLKLDDDASRAAFASALNPGDVIVSMLPADFHVRVAKLALAEGCHLVTSSYLSDDMMTLNDAAMEKGLSLVNEAGLDPGIDHLLAHILVDEARKAHMLGQGHIIDFISYCGGFPVEESAFTYKFSWTPLGVLTALGNPAQVIRDGSVFSAAKAWENITELSFGGEHFEGYANRDSLPYIKEYGLQGEKLGNFVRGTLRLSGWKEAWKDIFTTVEQADEQALKDLSEKLWQEYQYGENEQDRAVLLVKLTATAQDGTGWQAALSLDITGSGWQSAMARTVSLTVAEAADAIMKGRLPAGVRAATHNVAEARKWLKGLREQGIEIKAENISLEGL</sequence>
<dbReference type="AlphaFoldDB" id="A0A3B0SGQ6"/>
<evidence type="ECO:0000259" key="3">
    <source>
        <dbReference type="Pfam" id="PF16653"/>
    </source>
</evidence>
<feature type="domain" description="Saccharopine dehydrogenase NADP binding" evidence="2">
    <location>
        <begin position="7"/>
        <end position="126"/>
    </location>
</feature>
<dbReference type="InterPro" id="IPR032095">
    <property type="entry name" value="Sacchrp_dh-like_C"/>
</dbReference>
<dbReference type="InterPro" id="IPR051168">
    <property type="entry name" value="AASS"/>
</dbReference>
<dbReference type="Gene3D" id="3.30.360.10">
    <property type="entry name" value="Dihydrodipicolinate Reductase, domain 2"/>
    <property type="match status" value="1"/>
</dbReference>
<dbReference type="EC" id="1.5.1.10" evidence="4"/>
<dbReference type="InterPro" id="IPR005097">
    <property type="entry name" value="Sacchrp_dh_NADP-bd"/>
</dbReference>
<dbReference type="Pfam" id="PF16653">
    <property type="entry name" value="Sacchrp_dh_C"/>
    <property type="match status" value="1"/>
</dbReference>
<protein>
    <submittedName>
        <fullName evidence="4">Saccharopine dehydrogenase [NADP, L-glutamate-forming]</fullName>
        <ecNumber evidence="4">1.5.1.10</ecNumber>
    </submittedName>
</protein>
<accession>A0A3B0SGQ6</accession>
<dbReference type="InterPro" id="IPR036291">
    <property type="entry name" value="NAD(P)-bd_dom_sf"/>
</dbReference>
<evidence type="ECO:0000313" key="4">
    <source>
        <dbReference type="EMBL" id="VAW04518.1"/>
    </source>
</evidence>
<dbReference type="PANTHER" id="PTHR11133">
    <property type="entry name" value="SACCHAROPINE DEHYDROGENASE"/>
    <property type="match status" value="1"/>
</dbReference>
<proteinExistence type="predicted"/>
<dbReference type="GO" id="GO:0004755">
    <property type="term" value="F:saccharopine dehydrogenase (NADP+, L-glutamate-forming) activity"/>
    <property type="evidence" value="ECO:0007669"/>
    <property type="project" value="UniProtKB-EC"/>
</dbReference>
<organism evidence="4">
    <name type="scientific">hydrothermal vent metagenome</name>
    <dbReference type="NCBI Taxonomy" id="652676"/>
    <lineage>
        <taxon>unclassified sequences</taxon>
        <taxon>metagenomes</taxon>
        <taxon>ecological metagenomes</taxon>
    </lineage>
</organism>
<reference evidence="4" key="1">
    <citation type="submission" date="2018-06" db="EMBL/GenBank/DDBJ databases">
        <authorList>
            <person name="Zhirakovskaya E."/>
        </authorList>
    </citation>
    <scope>NUCLEOTIDE SEQUENCE</scope>
</reference>
<dbReference type="SUPFAM" id="SSF55347">
    <property type="entry name" value="Glyceraldehyde-3-phosphate dehydrogenase-like, C-terminal domain"/>
    <property type="match status" value="1"/>
</dbReference>
<feature type="domain" description="Saccharopine dehydrogenase-like C-terminal" evidence="3">
    <location>
        <begin position="131"/>
        <end position="377"/>
    </location>
</feature>
<evidence type="ECO:0000256" key="1">
    <source>
        <dbReference type="ARBA" id="ARBA00023002"/>
    </source>
</evidence>
<dbReference type="PANTHER" id="PTHR11133:SF23">
    <property type="entry name" value="SACCHAROPINE DEHYDROGENASE [NAD(+), L-LYSINE-FORMING]"/>
    <property type="match status" value="1"/>
</dbReference>
<dbReference type="Gene3D" id="3.40.50.720">
    <property type="entry name" value="NAD(P)-binding Rossmann-like Domain"/>
    <property type="match status" value="1"/>
</dbReference>
<gene>
    <name evidence="4" type="ORF">MNBD_ALPHA01-2357</name>
</gene>
<dbReference type="SUPFAM" id="SSF51735">
    <property type="entry name" value="NAD(P)-binding Rossmann-fold domains"/>
    <property type="match status" value="1"/>
</dbReference>
<name>A0A3B0SGQ6_9ZZZZ</name>
<keyword evidence="1 4" id="KW-0560">Oxidoreductase</keyword>
<dbReference type="Pfam" id="PF03435">
    <property type="entry name" value="Sacchrp_dh_NADP"/>
    <property type="match status" value="1"/>
</dbReference>
<dbReference type="GO" id="GO:0005737">
    <property type="term" value="C:cytoplasm"/>
    <property type="evidence" value="ECO:0007669"/>
    <property type="project" value="TreeGrafter"/>
</dbReference>
<evidence type="ECO:0000259" key="2">
    <source>
        <dbReference type="Pfam" id="PF03435"/>
    </source>
</evidence>
<dbReference type="GO" id="GO:0019878">
    <property type="term" value="P:lysine biosynthetic process via aminoadipic acid"/>
    <property type="evidence" value="ECO:0007669"/>
    <property type="project" value="TreeGrafter"/>
</dbReference>
<dbReference type="EMBL" id="UOEJ01000192">
    <property type="protein sequence ID" value="VAW04518.1"/>
    <property type="molecule type" value="Genomic_DNA"/>
</dbReference>